<dbReference type="Proteomes" id="UP001642484">
    <property type="component" value="Unassembled WGS sequence"/>
</dbReference>
<dbReference type="InterPro" id="IPR008775">
    <property type="entry name" value="Phytyl_CoA_dOase-like"/>
</dbReference>
<evidence type="ECO:0008006" key="3">
    <source>
        <dbReference type="Google" id="ProtNLM"/>
    </source>
</evidence>
<evidence type="ECO:0000313" key="2">
    <source>
        <dbReference type="Proteomes" id="UP001642484"/>
    </source>
</evidence>
<proteinExistence type="predicted"/>
<comment type="caution">
    <text evidence="1">The sequence shown here is derived from an EMBL/GenBank/DDBJ whole genome shotgun (WGS) entry which is preliminary data.</text>
</comment>
<dbReference type="Gene3D" id="2.60.120.620">
    <property type="entry name" value="q2cbj1_9rhob like domain"/>
    <property type="match status" value="1"/>
</dbReference>
<organism evidence="1 2">
    <name type="scientific">Durusdinium trenchii</name>
    <dbReference type="NCBI Taxonomy" id="1381693"/>
    <lineage>
        <taxon>Eukaryota</taxon>
        <taxon>Sar</taxon>
        <taxon>Alveolata</taxon>
        <taxon>Dinophyceae</taxon>
        <taxon>Suessiales</taxon>
        <taxon>Symbiodiniaceae</taxon>
        <taxon>Durusdinium</taxon>
    </lineage>
</organism>
<reference evidence="1 2" key="1">
    <citation type="submission" date="2024-02" db="EMBL/GenBank/DDBJ databases">
        <authorList>
            <person name="Chen Y."/>
            <person name="Shah S."/>
            <person name="Dougan E. K."/>
            <person name="Thang M."/>
            <person name="Chan C."/>
        </authorList>
    </citation>
    <scope>NUCLEOTIDE SEQUENCE [LARGE SCALE GENOMIC DNA]</scope>
</reference>
<sequence>MANAQNLVPNADPRSDWEGEVFETMFPVKSTLDIDSCSVTVGEETGKANAASIFLRKGFVILRGALSADQVDELQETCKKLYGSVGRLDPEGQGNRNPGRYSFGAITPSGQCLHLRAFLHLLQVDFIHEILGQIYQVNVNSKGPVISGTESGYLVHAAGGDFCTGATWEFQKLHSDMRPAQPLKGKGFGKFANSPIHSKSSPPLISANFVIQELTPWNGAMRIIPWSEMYDYCGSNLLQPAPELEEEYWHRKNWLKSKIFPLKPGDCILRDIRVWHGGCPNLSGEPRFLPSMEVCSRAYHCYLKETQPDSRKARAALPLKLYEGLDAAGKSLTVHLVTDGKQDVDLHIEDYTWLKRASELTSPPRDCYDMSLYKFMKDNHHEIIMMLQALHREGAERGFVNPSELLALQSLHPKLYAMASEWFATQAPEGVGVRAKQNRWNSRRCDQGRWTARRA</sequence>
<protein>
    <recommendedName>
        <fullName evidence="3">Phytanoyl-CoA dioxygenase</fullName>
    </recommendedName>
</protein>
<keyword evidence="2" id="KW-1185">Reference proteome</keyword>
<evidence type="ECO:0000313" key="1">
    <source>
        <dbReference type="EMBL" id="CAK9051910.1"/>
    </source>
</evidence>
<dbReference type="EMBL" id="CAXAMN010018113">
    <property type="protein sequence ID" value="CAK9051910.1"/>
    <property type="molecule type" value="Genomic_DNA"/>
</dbReference>
<dbReference type="SUPFAM" id="SSF51197">
    <property type="entry name" value="Clavaminate synthase-like"/>
    <property type="match status" value="1"/>
</dbReference>
<dbReference type="Pfam" id="PF05721">
    <property type="entry name" value="PhyH"/>
    <property type="match status" value="1"/>
</dbReference>
<name>A0ABP0MK99_9DINO</name>
<gene>
    <name evidence="1" type="ORF">CCMP2556_LOCUS26261</name>
</gene>
<accession>A0ABP0MK99</accession>